<dbReference type="EC" id="2.8.2.-" evidence="11"/>
<evidence type="ECO:0000256" key="1">
    <source>
        <dbReference type="ARBA" id="ARBA00004323"/>
    </source>
</evidence>
<dbReference type="Proteomes" id="UP000261560">
    <property type="component" value="Unplaced"/>
</dbReference>
<dbReference type="OMA" id="VNANSIH"/>
<evidence type="ECO:0000256" key="5">
    <source>
        <dbReference type="ARBA" id="ARBA00022968"/>
    </source>
</evidence>
<keyword evidence="13" id="KW-1185">Reference proteome</keyword>
<evidence type="ECO:0000256" key="8">
    <source>
        <dbReference type="ARBA" id="ARBA00023136"/>
    </source>
</evidence>
<keyword evidence="9 11" id="KW-0325">Glycoprotein</keyword>
<dbReference type="PANTHER" id="PTHR12137:SF4">
    <property type="entry name" value="CARBOHYDRATE SULFOTRANSFERASE 12"/>
    <property type="match status" value="1"/>
</dbReference>
<keyword evidence="6" id="KW-1133">Transmembrane helix</keyword>
<dbReference type="Pfam" id="PF03567">
    <property type="entry name" value="Sulfotransfer_2"/>
    <property type="match status" value="1"/>
</dbReference>
<evidence type="ECO:0000256" key="6">
    <source>
        <dbReference type="ARBA" id="ARBA00022989"/>
    </source>
</evidence>
<keyword evidence="5 11" id="KW-0735">Signal-anchor</keyword>
<reference evidence="12" key="2">
    <citation type="submission" date="2025-09" db="UniProtKB">
        <authorList>
            <consortium name="Ensembl"/>
        </authorList>
    </citation>
    <scope>IDENTIFICATION</scope>
</reference>
<dbReference type="GO" id="GO:0000139">
    <property type="term" value="C:Golgi membrane"/>
    <property type="evidence" value="ECO:0007669"/>
    <property type="project" value="UniProtKB-SubCell"/>
</dbReference>
<evidence type="ECO:0000256" key="11">
    <source>
        <dbReference type="RuleBase" id="RU364020"/>
    </source>
</evidence>
<evidence type="ECO:0000256" key="3">
    <source>
        <dbReference type="ARBA" id="ARBA00022679"/>
    </source>
</evidence>
<keyword evidence="10 11" id="KW-0119">Carbohydrate metabolism</keyword>
<evidence type="ECO:0000256" key="2">
    <source>
        <dbReference type="ARBA" id="ARBA00006339"/>
    </source>
</evidence>
<proteinExistence type="inferred from homology"/>
<dbReference type="GeneTree" id="ENSGT00940000156614"/>
<comment type="subcellular location">
    <subcellularLocation>
        <location evidence="1 11">Golgi apparatus membrane</location>
        <topology evidence="1 11">Single-pass type II membrane protein</topology>
    </subcellularLocation>
</comment>
<evidence type="ECO:0000256" key="10">
    <source>
        <dbReference type="ARBA" id="ARBA00023277"/>
    </source>
</evidence>
<sequence>MDRFFTCLLFIFPAQTIPQQQHERKMLIRKMCNENKKLGVKITEDGIDKNLIVDDAHRIIYCFIPKVACTNWKRIMFILRHGKPYPDPITIDQSLVHGHNKFKVLENLKNYTKFLFVRDPFVRLISAYRDKFQYKPMNEYFYQNFGKVMLKRYANQSDPPKTMKEAYALKKLPSFRHFIQYLLDPQTEKKEPFDIHWRQMHRLCHPCLIDYDFIGHQETLQEDAGVLLKMLKLEDDIQFPPSENNMTTSDSVRDWFRPVPSEDRKRLYELYEKDFRMFGYRKPRLYLGFYYLPDGLEK</sequence>
<dbReference type="InterPro" id="IPR018011">
    <property type="entry name" value="Carb_sulfotrans_8-10"/>
</dbReference>
<dbReference type="GO" id="GO:0016051">
    <property type="term" value="P:carbohydrate biosynthetic process"/>
    <property type="evidence" value="ECO:0007669"/>
    <property type="project" value="InterPro"/>
</dbReference>
<evidence type="ECO:0000256" key="9">
    <source>
        <dbReference type="ARBA" id="ARBA00023180"/>
    </source>
</evidence>
<dbReference type="InterPro" id="IPR005331">
    <property type="entry name" value="Sulfotransferase"/>
</dbReference>
<name>A0A3B3BR23_ORYME</name>
<reference evidence="12" key="1">
    <citation type="submission" date="2025-08" db="UniProtKB">
        <authorList>
            <consortium name="Ensembl"/>
        </authorList>
    </citation>
    <scope>IDENTIFICATION</scope>
</reference>
<accession>A0A3B3BR23</accession>
<protein>
    <recommendedName>
        <fullName evidence="11">Carbohydrate sulfotransferase</fullName>
        <ecNumber evidence="11">2.8.2.-</ecNumber>
    </recommendedName>
</protein>
<comment type="similarity">
    <text evidence="2 11">Belongs to the sulfotransferase 2 family.</text>
</comment>
<evidence type="ECO:0000256" key="4">
    <source>
        <dbReference type="ARBA" id="ARBA00022692"/>
    </source>
</evidence>
<keyword evidence="4" id="KW-0812">Transmembrane</keyword>
<evidence type="ECO:0000313" key="13">
    <source>
        <dbReference type="Proteomes" id="UP000261560"/>
    </source>
</evidence>
<dbReference type="PANTHER" id="PTHR12137">
    <property type="entry name" value="CARBOHYDRATE SULFOTRANSFERASE"/>
    <property type="match status" value="1"/>
</dbReference>
<organism evidence="12 13">
    <name type="scientific">Oryzias melastigma</name>
    <name type="common">Marine medaka</name>
    <dbReference type="NCBI Taxonomy" id="30732"/>
    <lineage>
        <taxon>Eukaryota</taxon>
        <taxon>Metazoa</taxon>
        <taxon>Chordata</taxon>
        <taxon>Craniata</taxon>
        <taxon>Vertebrata</taxon>
        <taxon>Euteleostomi</taxon>
        <taxon>Actinopterygii</taxon>
        <taxon>Neopterygii</taxon>
        <taxon>Teleostei</taxon>
        <taxon>Neoteleostei</taxon>
        <taxon>Acanthomorphata</taxon>
        <taxon>Ovalentaria</taxon>
        <taxon>Atherinomorphae</taxon>
        <taxon>Beloniformes</taxon>
        <taxon>Adrianichthyidae</taxon>
        <taxon>Oryziinae</taxon>
        <taxon>Oryzias</taxon>
    </lineage>
</organism>
<evidence type="ECO:0000313" key="12">
    <source>
        <dbReference type="Ensembl" id="ENSOMEP00000008056.1"/>
    </source>
</evidence>
<dbReference type="GO" id="GO:0030166">
    <property type="term" value="P:proteoglycan biosynthetic process"/>
    <property type="evidence" value="ECO:0007669"/>
    <property type="project" value="TreeGrafter"/>
</dbReference>
<dbReference type="AlphaFoldDB" id="A0A3B3BR23"/>
<keyword evidence="7 11" id="KW-0333">Golgi apparatus</keyword>
<dbReference type="Ensembl" id="ENSOMET00000003083.1">
    <property type="protein sequence ID" value="ENSOMEP00000008056.1"/>
    <property type="gene ID" value="ENSOMEG00000009203.1"/>
</dbReference>
<keyword evidence="8" id="KW-0472">Membrane</keyword>
<evidence type="ECO:0000256" key="7">
    <source>
        <dbReference type="ARBA" id="ARBA00023034"/>
    </source>
</evidence>
<dbReference type="PaxDb" id="30732-ENSOMEP00000008056"/>
<dbReference type="STRING" id="30732.ENSOMEP00000008056"/>
<dbReference type="GO" id="GO:0008146">
    <property type="term" value="F:sulfotransferase activity"/>
    <property type="evidence" value="ECO:0007669"/>
    <property type="project" value="InterPro"/>
</dbReference>
<keyword evidence="3 11" id="KW-0808">Transferase</keyword>